<evidence type="ECO:0000259" key="2">
    <source>
        <dbReference type="Pfam" id="PF13701"/>
    </source>
</evidence>
<protein>
    <recommendedName>
        <fullName evidence="2">Transposase DDE domain-containing protein</fullName>
    </recommendedName>
</protein>
<feature type="compositionally biased region" description="Basic and acidic residues" evidence="1">
    <location>
        <begin position="244"/>
        <end position="254"/>
    </location>
</feature>
<comment type="caution">
    <text evidence="3">The sequence shown here is derived from an EMBL/GenBank/DDBJ whole genome shotgun (WGS) entry which is preliminary data.</text>
</comment>
<evidence type="ECO:0000313" key="3">
    <source>
        <dbReference type="EMBL" id="GAA4401730.1"/>
    </source>
</evidence>
<feature type="domain" description="Transposase DDE" evidence="2">
    <location>
        <begin position="1"/>
        <end position="223"/>
    </location>
</feature>
<organism evidence="3 4">
    <name type="scientific">Tsukamurella soli</name>
    <dbReference type="NCBI Taxonomy" id="644556"/>
    <lineage>
        <taxon>Bacteria</taxon>
        <taxon>Bacillati</taxon>
        <taxon>Actinomycetota</taxon>
        <taxon>Actinomycetes</taxon>
        <taxon>Mycobacteriales</taxon>
        <taxon>Tsukamurellaceae</taxon>
        <taxon>Tsukamurella</taxon>
    </lineage>
</organism>
<dbReference type="Proteomes" id="UP001500635">
    <property type="component" value="Unassembled WGS sequence"/>
</dbReference>
<sequence length="276" mass="28665">MGGDCLADLNQLRAEPGVFGAVASDPTVSRLIGSLASDPARALSAIASARAVARSRVWAPAGDTAPDHGVTADAPLVIDLDATLITAHSEKADAAPNFKRGFGFHPLCAFADHGTGEPLAIVLRPGNAGSNTAADHITVLGQALAQFPGEPGYRVGRKVLVRADAGGGTHEFLTHLTRRRLTYSIGFSLTDTIVAAVDAVPEAGWIPAVDDDTGTLRDGAWVADDPPGGLEFLACRRERVRDGLRDRAIHRQQEGRAAAGKAQEPDHGRTPGTGGP</sequence>
<dbReference type="InterPro" id="IPR025668">
    <property type="entry name" value="Tnp_DDE_dom"/>
</dbReference>
<keyword evidence="4" id="KW-1185">Reference proteome</keyword>
<evidence type="ECO:0000313" key="4">
    <source>
        <dbReference type="Proteomes" id="UP001500635"/>
    </source>
</evidence>
<dbReference type="Pfam" id="PF13701">
    <property type="entry name" value="DDE_Tnp_1_4"/>
    <property type="match status" value="1"/>
</dbReference>
<feature type="region of interest" description="Disordered" evidence="1">
    <location>
        <begin position="244"/>
        <end position="276"/>
    </location>
</feature>
<gene>
    <name evidence="3" type="ORF">GCM10023147_41620</name>
</gene>
<proteinExistence type="predicted"/>
<name>A0ABP8K7L0_9ACTN</name>
<evidence type="ECO:0000256" key="1">
    <source>
        <dbReference type="SAM" id="MobiDB-lite"/>
    </source>
</evidence>
<dbReference type="EMBL" id="BAABFR010000091">
    <property type="protein sequence ID" value="GAA4401730.1"/>
    <property type="molecule type" value="Genomic_DNA"/>
</dbReference>
<reference evidence="4" key="1">
    <citation type="journal article" date="2019" name="Int. J. Syst. Evol. Microbiol.">
        <title>The Global Catalogue of Microorganisms (GCM) 10K type strain sequencing project: providing services to taxonomists for standard genome sequencing and annotation.</title>
        <authorList>
            <consortium name="The Broad Institute Genomics Platform"/>
            <consortium name="The Broad Institute Genome Sequencing Center for Infectious Disease"/>
            <person name="Wu L."/>
            <person name="Ma J."/>
        </authorList>
    </citation>
    <scope>NUCLEOTIDE SEQUENCE [LARGE SCALE GENOMIC DNA]</scope>
    <source>
        <strain evidence="4">JCM 17688</strain>
    </source>
</reference>
<accession>A0ABP8K7L0</accession>